<proteinExistence type="predicted"/>
<name>A0A1M6DTD4_MALRU</name>
<protein>
    <submittedName>
        <fullName evidence="4">OmpA-OmpF porin, OOP family</fullName>
    </submittedName>
</protein>
<dbReference type="InterPro" id="IPR028974">
    <property type="entry name" value="TSP_type-3_rpt"/>
</dbReference>
<keyword evidence="5" id="KW-1185">Reference proteome</keyword>
<dbReference type="SUPFAM" id="SSF56925">
    <property type="entry name" value="OMPA-like"/>
    <property type="match status" value="1"/>
</dbReference>
<dbReference type="Pfam" id="PF02412">
    <property type="entry name" value="TSP_3"/>
    <property type="match status" value="3"/>
</dbReference>
<keyword evidence="1 2" id="KW-0732">Signal</keyword>
<accession>A0A1M6DTD4</accession>
<evidence type="ECO:0000259" key="3">
    <source>
        <dbReference type="Pfam" id="PF13505"/>
    </source>
</evidence>
<reference evidence="4" key="1">
    <citation type="submission" date="2016-11" db="EMBL/GenBank/DDBJ databases">
        <authorList>
            <person name="Jaros S."/>
            <person name="Januszkiewicz K."/>
            <person name="Wedrychowicz H."/>
        </authorList>
    </citation>
    <scope>NUCLEOTIDE SEQUENCE [LARGE SCALE GENOMIC DNA]</scope>
    <source>
        <strain evidence="4">DSM 5091</strain>
    </source>
</reference>
<sequence length="295" mass="32170">MTIKRVWILSLALLSLFFSSVQAEEKHGWPTLTLTGGGYSIGSSADIDADSVYGIKLGYEVNGRGFADRLGVEAVYQHLEGESDLDNSDVDLDLLRLDLLYLFTAPKSATWLEPFLTIGGGALFVAGEERKSSEDPLLTYGVGSKFKLTDFLKLRLDMRHLMVFGDDSRSDFEYTAGLSYYFGVERKPKKKIDVTDSDKDGVFDSKDKCPDTPAGLQVDKRGCPVDAPDADADGVADYQDACPATPAGLNVDEKGCFFDDDGDGVPNELDRCPSNPPGFQVDENGCTKLIRRSEG</sequence>
<feature type="domain" description="Outer membrane protein beta-barrel" evidence="3">
    <location>
        <begin position="10"/>
        <end position="182"/>
    </location>
</feature>
<dbReference type="AlphaFoldDB" id="A0A1M6DTD4"/>
<dbReference type="InterPro" id="IPR003367">
    <property type="entry name" value="Thrombospondin_3-like_rpt"/>
</dbReference>
<dbReference type="InterPro" id="IPR027385">
    <property type="entry name" value="Beta-barrel_OMP"/>
</dbReference>
<evidence type="ECO:0000313" key="4">
    <source>
        <dbReference type="EMBL" id="SHI76462.1"/>
    </source>
</evidence>
<evidence type="ECO:0000256" key="1">
    <source>
        <dbReference type="ARBA" id="ARBA00022729"/>
    </source>
</evidence>
<dbReference type="InterPro" id="IPR011250">
    <property type="entry name" value="OMP/PagP_B-barrel"/>
</dbReference>
<dbReference type="SUPFAM" id="SSF103647">
    <property type="entry name" value="TSP type-3 repeat"/>
    <property type="match status" value="1"/>
</dbReference>
<evidence type="ECO:0000256" key="2">
    <source>
        <dbReference type="SAM" id="SignalP"/>
    </source>
</evidence>
<dbReference type="Pfam" id="PF13505">
    <property type="entry name" value="OMP_b-brl"/>
    <property type="match status" value="1"/>
</dbReference>
<gene>
    <name evidence="4" type="ORF">SAMN02745165_00799</name>
</gene>
<feature type="chain" id="PRO_5009916841" evidence="2">
    <location>
        <begin position="24"/>
        <end position="295"/>
    </location>
</feature>
<dbReference type="OrthoDB" id="5482786at2"/>
<organism evidence="4 5">
    <name type="scientific">Malonomonas rubra DSM 5091</name>
    <dbReference type="NCBI Taxonomy" id="1122189"/>
    <lineage>
        <taxon>Bacteria</taxon>
        <taxon>Pseudomonadati</taxon>
        <taxon>Thermodesulfobacteriota</taxon>
        <taxon>Desulfuromonadia</taxon>
        <taxon>Desulfuromonadales</taxon>
        <taxon>Geopsychrobacteraceae</taxon>
        <taxon>Malonomonas</taxon>
    </lineage>
</organism>
<feature type="signal peptide" evidence="2">
    <location>
        <begin position="1"/>
        <end position="23"/>
    </location>
</feature>
<dbReference type="GO" id="GO:0007155">
    <property type="term" value="P:cell adhesion"/>
    <property type="evidence" value="ECO:0007669"/>
    <property type="project" value="InterPro"/>
</dbReference>
<dbReference type="RefSeq" id="WP_072905815.1">
    <property type="nucleotide sequence ID" value="NZ_FQZT01000002.1"/>
</dbReference>
<dbReference type="Proteomes" id="UP000184171">
    <property type="component" value="Unassembled WGS sequence"/>
</dbReference>
<dbReference type="Gene3D" id="4.10.1080.10">
    <property type="entry name" value="TSP type-3 repeat"/>
    <property type="match status" value="1"/>
</dbReference>
<dbReference type="GO" id="GO:0005509">
    <property type="term" value="F:calcium ion binding"/>
    <property type="evidence" value="ECO:0007669"/>
    <property type="project" value="InterPro"/>
</dbReference>
<dbReference type="STRING" id="1122189.SAMN02745165_00799"/>
<dbReference type="Gene3D" id="2.40.160.20">
    <property type="match status" value="1"/>
</dbReference>
<evidence type="ECO:0000313" key="5">
    <source>
        <dbReference type="Proteomes" id="UP000184171"/>
    </source>
</evidence>
<dbReference type="EMBL" id="FQZT01000002">
    <property type="protein sequence ID" value="SHI76462.1"/>
    <property type="molecule type" value="Genomic_DNA"/>
</dbReference>